<evidence type="ECO:0000313" key="9">
    <source>
        <dbReference type="EMBL" id="MBZ2164660.1"/>
    </source>
</evidence>
<organism evidence="9 10">
    <name type="scientific">Methanobacterium spitsbergense</name>
    <dbReference type="NCBI Taxonomy" id="2874285"/>
    <lineage>
        <taxon>Archaea</taxon>
        <taxon>Methanobacteriati</taxon>
        <taxon>Methanobacteriota</taxon>
        <taxon>Methanomada group</taxon>
        <taxon>Methanobacteria</taxon>
        <taxon>Methanobacteriales</taxon>
        <taxon>Methanobacteriaceae</taxon>
        <taxon>Methanobacterium</taxon>
    </lineage>
</organism>
<evidence type="ECO:0000256" key="3">
    <source>
        <dbReference type="ARBA" id="ARBA00011738"/>
    </source>
</evidence>
<dbReference type="Proteomes" id="UP000825933">
    <property type="component" value="Unassembled WGS sequence"/>
</dbReference>
<dbReference type="Pfam" id="PF01895">
    <property type="entry name" value="PhoU"/>
    <property type="match status" value="2"/>
</dbReference>
<dbReference type="FunFam" id="1.20.58.220:FF:000004">
    <property type="entry name" value="Phosphate-specific transport system accessory protein PhoU"/>
    <property type="match status" value="1"/>
</dbReference>
<proteinExistence type="inferred from homology"/>
<comment type="similarity">
    <text evidence="2 7">Belongs to the PhoU family.</text>
</comment>
<evidence type="ECO:0000256" key="7">
    <source>
        <dbReference type="PIRNR" id="PIRNR003107"/>
    </source>
</evidence>
<dbReference type="RefSeq" id="WP_048191408.1">
    <property type="nucleotide sequence ID" value="NZ_JAIOUQ010000003.1"/>
</dbReference>
<dbReference type="PANTHER" id="PTHR42930:SF3">
    <property type="entry name" value="PHOSPHATE-SPECIFIC TRANSPORT SYSTEM ACCESSORY PROTEIN PHOU"/>
    <property type="match status" value="1"/>
</dbReference>
<dbReference type="SUPFAM" id="SSF109755">
    <property type="entry name" value="PhoU-like"/>
    <property type="match status" value="1"/>
</dbReference>
<dbReference type="InterPro" id="IPR038078">
    <property type="entry name" value="PhoU-like_sf"/>
</dbReference>
<comment type="function">
    <text evidence="7">Plays a role in the regulation of phosphate uptake.</text>
</comment>
<gene>
    <name evidence="9" type="primary">phoU</name>
    <name evidence="9" type="ORF">K8N75_01140</name>
</gene>
<dbReference type="GO" id="GO:0006817">
    <property type="term" value="P:phosphate ion transport"/>
    <property type="evidence" value="ECO:0007669"/>
    <property type="project" value="UniProtKB-KW"/>
</dbReference>
<comment type="subcellular location">
    <subcellularLocation>
        <location evidence="1 7">Cytoplasm</location>
    </subcellularLocation>
</comment>
<keyword evidence="4 7" id="KW-0813">Transport</keyword>
<protein>
    <recommendedName>
        <fullName evidence="7">Phosphate-specific transport system accessory protein PhoU</fullName>
    </recommendedName>
</protein>
<dbReference type="GO" id="GO:0030643">
    <property type="term" value="P:intracellular phosphate ion homeostasis"/>
    <property type="evidence" value="ECO:0007669"/>
    <property type="project" value="InterPro"/>
</dbReference>
<name>A0A8T5UTX3_9EURY</name>
<feature type="domain" description="PhoU" evidence="8">
    <location>
        <begin position="21"/>
        <end position="108"/>
    </location>
</feature>
<keyword evidence="10" id="KW-1185">Reference proteome</keyword>
<comment type="caution">
    <text evidence="9">The sequence shown here is derived from an EMBL/GenBank/DDBJ whole genome shotgun (WGS) entry which is preliminary data.</text>
</comment>
<dbReference type="GO" id="GO:0005737">
    <property type="term" value="C:cytoplasm"/>
    <property type="evidence" value="ECO:0007669"/>
    <property type="project" value="UniProtKB-SubCell"/>
</dbReference>
<dbReference type="Gene3D" id="1.20.58.220">
    <property type="entry name" value="Phosphate transport system protein phou homolog 2, domain 2"/>
    <property type="match status" value="1"/>
</dbReference>
<evidence type="ECO:0000313" key="10">
    <source>
        <dbReference type="Proteomes" id="UP000825933"/>
    </source>
</evidence>
<evidence type="ECO:0000256" key="1">
    <source>
        <dbReference type="ARBA" id="ARBA00004496"/>
    </source>
</evidence>
<reference evidence="10" key="1">
    <citation type="journal article" date="2022" name="Microbiol. Resour. Announc.">
        <title>Draft Genome Sequence of a Methanogenic Archaeon from West Spitsbergen Permafrost.</title>
        <authorList>
            <person name="Trubitsyn V."/>
            <person name="Rivkina E."/>
            <person name="Shcherbakova V."/>
        </authorList>
    </citation>
    <scope>NUCLEOTIDE SEQUENCE [LARGE SCALE GENOMIC DNA]</scope>
    <source>
        <strain evidence="10">VT</strain>
    </source>
</reference>
<evidence type="ECO:0000256" key="2">
    <source>
        <dbReference type="ARBA" id="ARBA00008107"/>
    </source>
</evidence>
<comment type="subunit">
    <text evidence="3 7">Homodimer.</text>
</comment>
<keyword evidence="6 7" id="KW-0592">Phosphate transport</keyword>
<dbReference type="NCBIfam" id="TIGR02135">
    <property type="entry name" value="phoU_full"/>
    <property type="match status" value="1"/>
</dbReference>
<evidence type="ECO:0000256" key="6">
    <source>
        <dbReference type="ARBA" id="ARBA00022592"/>
    </source>
</evidence>
<dbReference type="EMBL" id="JAIOUQ010000003">
    <property type="protein sequence ID" value="MBZ2164660.1"/>
    <property type="molecule type" value="Genomic_DNA"/>
</dbReference>
<evidence type="ECO:0000259" key="8">
    <source>
        <dbReference type="Pfam" id="PF01895"/>
    </source>
</evidence>
<dbReference type="AlphaFoldDB" id="A0A8T5UTX3"/>
<dbReference type="InterPro" id="IPR026022">
    <property type="entry name" value="PhoU_dom"/>
</dbReference>
<evidence type="ECO:0000256" key="5">
    <source>
        <dbReference type="ARBA" id="ARBA00022490"/>
    </source>
</evidence>
<keyword evidence="5 7" id="KW-0963">Cytoplasm</keyword>
<evidence type="ECO:0000256" key="4">
    <source>
        <dbReference type="ARBA" id="ARBA00022448"/>
    </source>
</evidence>
<dbReference type="PANTHER" id="PTHR42930">
    <property type="entry name" value="PHOSPHATE-SPECIFIC TRANSPORT SYSTEM ACCESSORY PROTEIN PHOU"/>
    <property type="match status" value="1"/>
</dbReference>
<dbReference type="InterPro" id="IPR028366">
    <property type="entry name" value="PhoU"/>
</dbReference>
<feature type="domain" description="PhoU" evidence="8">
    <location>
        <begin position="125"/>
        <end position="209"/>
    </location>
</feature>
<dbReference type="GO" id="GO:0045936">
    <property type="term" value="P:negative regulation of phosphate metabolic process"/>
    <property type="evidence" value="ECO:0007669"/>
    <property type="project" value="InterPro"/>
</dbReference>
<sequence length="233" mass="26843">MERRYPRMRFQRRLNYLREDVEEMGQTSLSAYKNALEAFISYDEELVKKVSKSNDKLYEMNYNLEQKAMSVIASEQPVARDLRFIETCIKVASHLKRMGGLASNIADVAKQIKDEKIPEKPMSDITHMADIVDGMMSKSISAFLNEDMNLVREIKRDDDKVDDLFDQALQDISASMFQEKDAISFLIYLLFVARFLERIADRAENIGDRTIYMITCEKPGVAGKLDGLVEDKK</sequence>
<dbReference type="PIRSF" id="PIRSF003107">
    <property type="entry name" value="PhoU"/>
    <property type="match status" value="1"/>
</dbReference>
<accession>A0A8T5UTX3</accession>